<feature type="binding site" evidence="4">
    <location>
        <position position="7"/>
    </location>
    <ligand>
        <name>a divalent metal cation</name>
        <dbReference type="ChEBI" id="CHEBI:60240"/>
        <label>1</label>
    </ligand>
</feature>
<dbReference type="InterPro" id="IPR032466">
    <property type="entry name" value="Metal_Hydrolase"/>
</dbReference>
<comment type="caution">
    <text evidence="5">The sequence shown here is derived from an EMBL/GenBank/DDBJ whole genome shotgun (WGS) entry which is preliminary data.</text>
</comment>
<comment type="similarity">
    <text evidence="1">Belongs to the metallo-dependent hydrolases superfamily. TatD-type hydrolase family.</text>
</comment>
<dbReference type="RefSeq" id="WP_128353077.1">
    <property type="nucleotide sequence ID" value="NZ_RSFE01000011.1"/>
</dbReference>
<feature type="binding site" evidence="4">
    <location>
        <position position="210"/>
    </location>
    <ligand>
        <name>a divalent metal cation</name>
        <dbReference type="ChEBI" id="CHEBI:60240"/>
        <label>1</label>
    </ligand>
</feature>
<dbReference type="InterPro" id="IPR001130">
    <property type="entry name" value="TatD-like"/>
</dbReference>
<dbReference type="CDD" id="cd01310">
    <property type="entry name" value="TatD_DNAse"/>
    <property type="match status" value="1"/>
</dbReference>
<evidence type="ECO:0000313" key="5">
    <source>
        <dbReference type="EMBL" id="RWU08738.1"/>
    </source>
</evidence>
<evidence type="ECO:0000256" key="3">
    <source>
        <dbReference type="ARBA" id="ARBA00022801"/>
    </source>
</evidence>
<dbReference type="PROSITE" id="PS01137">
    <property type="entry name" value="TATD_1"/>
    <property type="match status" value="1"/>
</dbReference>
<dbReference type="Gene3D" id="3.20.20.140">
    <property type="entry name" value="Metal-dependent hydrolases"/>
    <property type="match status" value="1"/>
</dbReference>
<feature type="binding site" evidence="4">
    <location>
        <position position="99"/>
    </location>
    <ligand>
        <name>a divalent metal cation</name>
        <dbReference type="ChEBI" id="CHEBI:60240"/>
        <label>1</label>
    </ligand>
</feature>
<dbReference type="PIRSF" id="PIRSF005902">
    <property type="entry name" value="DNase_TatD"/>
    <property type="match status" value="1"/>
</dbReference>
<dbReference type="OrthoDB" id="9810005at2"/>
<gene>
    <name evidence="5" type="ORF">EGC76_11105</name>
</gene>
<dbReference type="GO" id="GO:0046872">
    <property type="term" value="F:metal ion binding"/>
    <property type="evidence" value="ECO:0007669"/>
    <property type="project" value="UniProtKB-KW"/>
</dbReference>
<dbReference type="PANTHER" id="PTHR46124">
    <property type="entry name" value="D-AMINOACYL-TRNA DEACYLASE"/>
    <property type="match status" value="1"/>
</dbReference>
<keyword evidence="2 4" id="KW-0479">Metal-binding</keyword>
<dbReference type="Pfam" id="PF01026">
    <property type="entry name" value="TatD_DNase"/>
    <property type="match status" value="1"/>
</dbReference>
<dbReference type="EMBL" id="RSFE01000011">
    <property type="protein sequence ID" value="RWU08738.1"/>
    <property type="molecule type" value="Genomic_DNA"/>
</dbReference>
<protein>
    <submittedName>
        <fullName evidence="5">TatD family deoxyribonuclease</fullName>
    </submittedName>
</protein>
<keyword evidence="6" id="KW-1185">Reference proteome</keyword>
<dbReference type="AlphaFoldDB" id="A0A443YXJ9"/>
<dbReference type="Proteomes" id="UP000288789">
    <property type="component" value="Unassembled WGS sequence"/>
</dbReference>
<dbReference type="GO" id="GO:0005829">
    <property type="term" value="C:cytosol"/>
    <property type="evidence" value="ECO:0007669"/>
    <property type="project" value="TreeGrafter"/>
</dbReference>
<dbReference type="PANTHER" id="PTHR46124:SF3">
    <property type="entry name" value="HYDROLASE"/>
    <property type="match status" value="1"/>
</dbReference>
<proteinExistence type="inferred from homology"/>
<accession>A0A443YXJ9</accession>
<dbReference type="SUPFAM" id="SSF51556">
    <property type="entry name" value="Metallo-dependent hydrolases"/>
    <property type="match status" value="1"/>
</dbReference>
<sequence>MKLFDSHCHLDFDAFAIDRKDVIARALNAGVRAIFVPGVSRQQSVSNARSDNQWPGDCAGVPLLQGFGLHPYFIQQHHDNDLQWLAQQLESNPTAAVGEIGLDACCEDYAIQTRLFTAQVDLACEFQRPVVIHHRKTQPELLRVLKQARNKLPEYPGVIHAFSGSKEQANAWIELGFMLGIGGTITYDRASKTRAAVAQAKLSHLLLETDAPDMPISGYQGQRNEPAHCSDVVRVLAELREESAEELAVATWNNACRLFGWHG</sequence>
<dbReference type="InterPro" id="IPR018228">
    <property type="entry name" value="DNase_TatD-rel_CS"/>
</dbReference>
<evidence type="ECO:0000256" key="4">
    <source>
        <dbReference type="PIRSR" id="PIRSR005902-1"/>
    </source>
</evidence>
<feature type="binding site" evidence="4">
    <location>
        <position position="133"/>
    </location>
    <ligand>
        <name>a divalent metal cation</name>
        <dbReference type="ChEBI" id="CHEBI:60240"/>
        <label>2</label>
    </ligand>
</feature>
<evidence type="ECO:0000256" key="2">
    <source>
        <dbReference type="ARBA" id="ARBA00022723"/>
    </source>
</evidence>
<feature type="binding site" evidence="4">
    <location>
        <position position="160"/>
    </location>
    <ligand>
        <name>a divalent metal cation</name>
        <dbReference type="ChEBI" id="CHEBI:60240"/>
        <label>2</label>
    </ligand>
</feature>
<feature type="binding site" evidence="4">
    <location>
        <position position="9"/>
    </location>
    <ligand>
        <name>a divalent metal cation</name>
        <dbReference type="ChEBI" id="CHEBI:60240"/>
        <label>1</label>
    </ligand>
</feature>
<evidence type="ECO:0000256" key="1">
    <source>
        <dbReference type="ARBA" id="ARBA00009275"/>
    </source>
</evidence>
<reference evidence="5 6" key="1">
    <citation type="submission" date="2018-12" db="EMBL/GenBank/DDBJ databases">
        <authorList>
            <person name="Li A."/>
            <person name="Zhang M."/>
            <person name="Zhu H."/>
        </authorList>
    </citation>
    <scope>NUCLEOTIDE SEQUENCE [LARGE SCALE GENOMIC DNA]</scope>
    <source>
        <strain evidence="5 6">R04H25</strain>
    </source>
</reference>
<dbReference type="FunFam" id="3.20.20.140:FF:000005">
    <property type="entry name" value="TatD family hydrolase"/>
    <property type="match status" value="1"/>
</dbReference>
<evidence type="ECO:0000313" key="6">
    <source>
        <dbReference type="Proteomes" id="UP000288789"/>
    </source>
</evidence>
<organism evidence="5 6">
    <name type="scientific">Pseudidiomarina gelatinasegens</name>
    <dbReference type="NCBI Taxonomy" id="2487740"/>
    <lineage>
        <taxon>Bacteria</taxon>
        <taxon>Pseudomonadati</taxon>
        <taxon>Pseudomonadota</taxon>
        <taxon>Gammaproteobacteria</taxon>
        <taxon>Alteromonadales</taxon>
        <taxon>Idiomarinaceae</taxon>
        <taxon>Pseudidiomarina</taxon>
    </lineage>
</organism>
<keyword evidence="3" id="KW-0378">Hydrolase</keyword>
<name>A0A443YXJ9_9GAMM</name>
<dbReference type="GO" id="GO:0016788">
    <property type="term" value="F:hydrolase activity, acting on ester bonds"/>
    <property type="evidence" value="ECO:0007669"/>
    <property type="project" value="InterPro"/>
</dbReference>